<evidence type="ECO:0000259" key="6">
    <source>
        <dbReference type="PROSITE" id="PS00128"/>
    </source>
</evidence>
<dbReference type="PRINTS" id="PR00135">
    <property type="entry name" value="LYZLACT"/>
</dbReference>
<keyword evidence="5" id="KW-0732">Signal</keyword>
<organism evidence="7">
    <name type="scientific">Ruditapes philippinarum</name>
    <name type="common">Japanese carpet shell</name>
    <name type="synonym">Venerupis philippinarum</name>
    <dbReference type="NCBI Taxonomy" id="129788"/>
    <lineage>
        <taxon>Eukaryota</taxon>
        <taxon>Metazoa</taxon>
        <taxon>Spiralia</taxon>
        <taxon>Lophotrochozoa</taxon>
        <taxon>Mollusca</taxon>
        <taxon>Bivalvia</taxon>
        <taxon>Autobranchia</taxon>
        <taxon>Heteroconchia</taxon>
        <taxon>Euheterodonta</taxon>
        <taxon>Imparidentia</taxon>
        <taxon>Neoheterodontei</taxon>
        <taxon>Venerida</taxon>
        <taxon>Veneroidea</taxon>
        <taxon>Veneridae</taxon>
        <taxon>Ruditapes</taxon>
    </lineage>
</organism>
<dbReference type="PANTHER" id="PTHR11407:SF63">
    <property type="entry name" value="LYSOZYME C"/>
    <property type="match status" value="1"/>
</dbReference>
<dbReference type="PROSITE" id="PS51348">
    <property type="entry name" value="GLYCOSYL_HYDROL_F22_2"/>
    <property type="match status" value="1"/>
</dbReference>
<dbReference type="PANTHER" id="PTHR11407">
    <property type="entry name" value="LYSOZYME C"/>
    <property type="match status" value="1"/>
</dbReference>
<evidence type="ECO:0000256" key="4">
    <source>
        <dbReference type="RuleBase" id="RU004440"/>
    </source>
</evidence>
<name>R9WZ60_RUDPH</name>
<dbReference type="Gene3D" id="1.10.530.10">
    <property type="match status" value="1"/>
</dbReference>
<evidence type="ECO:0000256" key="5">
    <source>
        <dbReference type="SAM" id="SignalP"/>
    </source>
</evidence>
<sequence length="156" mass="17082">MDAFRIAALLTIAFIDCSLSATKSKCDVVTALRAEGVPDKDMRDWLCLVQHESNYEYNVTKVKMVGSAIGSTTLGIFQFNNAYWCGNANGTSSPTCWKLRTFGCADACNTFLDSDISNDANCAVRVQHCDGFHTWVGWAQNCVNDTTAPSYDYSGC</sequence>
<dbReference type="EMBL" id="KC897691">
    <property type="protein sequence ID" value="AGO06638.1"/>
    <property type="molecule type" value="mRNA"/>
</dbReference>
<dbReference type="InterPro" id="IPR019799">
    <property type="entry name" value="Glyco_hydro_22_CS"/>
</dbReference>
<keyword evidence="2" id="KW-0929">Antimicrobial</keyword>
<dbReference type="GO" id="GO:0042742">
    <property type="term" value="P:defense response to bacterium"/>
    <property type="evidence" value="ECO:0007669"/>
    <property type="project" value="UniProtKB-KW"/>
</dbReference>
<feature type="signal peptide" evidence="5">
    <location>
        <begin position="1"/>
        <end position="20"/>
    </location>
</feature>
<evidence type="ECO:0000256" key="1">
    <source>
        <dbReference type="ARBA" id="ARBA00012732"/>
    </source>
</evidence>
<dbReference type="CDD" id="cd16899">
    <property type="entry name" value="LYZ_C_invert"/>
    <property type="match status" value="1"/>
</dbReference>
<proteinExistence type="evidence at transcript level"/>
<protein>
    <recommendedName>
        <fullName evidence="1">lysozyme</fullName>
        <ecNumber evidence="1">3.2.1.17</ecNumber>
    </recommendedName>
</protein>
<accession>R9WZ60</accession>
<dbReference type="SMR" id="R9WZ60"/>
<dbReference type="SMART" id="SM00263">
    <property type="entry name" value="LYZ1"/>
    <property type="match status" value="1"/>
</dbReference>
<dbReference type="EC" id="3.2.1.17" evidence="1"/>
<dbReference type="GO" id="GO:0031640">
    <property type="term" value="P:killing of cells of another organism"/>
    <property type="evidence" value="ECO:0007669"/>
    <property type="project" value="UniProtKB-KW"/>
</dbReference>
<dbReference type="PROSITE" id="PS00128">
    <property type="entry name" value="GLYCOSYL_HYDROL_F22_1"/>
    <property type="match status" value="1"/>
</dbReference>
<evidence type="ECO:0000256" key="2">
    <source>
        <dbReference type="ARBA" id="ARBA00022638"/>
    </source>
</evidence>
<evidence type="ECO:0000313" key="7">
    <source>
        <dbReference type="EMBL" id="AGO06638.1"/>
    </source>
</evidence>
<dbReference type="InterPro" id="IPR023346">
    <property type="entry name" value="Lysozyme-like_dom_sf"/>
</dbReference>
<comment type="similarity">
    <text evidence="4">Belongs to the glycosyl hydrolase 22 family.</text>
</comment>
<dbReference type="AlphaFoldDB" id="R9WZ60"/>
<dbReference type="SUPFAM" id="SSF53955">
    <property type="entry name" value="Lysozyme-like"/>
    <property type="match status" value="1"/>
</dbReference>
<dbReference type="Pfam" id="PF00062">
    <property type="entry name" value="Lys"/>
    <property type="match status" value="1"/>
</dbReference>
<feature type="chain" id="PRO_5004483100" description="lysozyme" evidence="5">
    <location>
        <begin position="21"/>
        <end position="156"/>
    </location>
</feature>
<feature type="domain" description="Glycosyl hydrolases family 22 (GH22)" evidence="6">
    <location>
        <begin position="104"/>
        <end position="122"/>
    </location>
</feature>
<evidence type="ECO:0000256" key="3">
    <source>
        <dbReference type="ARBA" id="ARBA00023157"/>
    </source>
</evidence>
<dbReference type="InterPro" id="IPR001916">
    <property type="entry name" value="Glyco_hydro_22"/>
</dbReference>
<reference evidence="7" key="1">
    <citation type="submission" date="2013-04" db="EMBL/GenBank/DDBJ databases">
        <title>Cloning and mRNA expression of c-type lysozyme of Ruditapes philippinarum.</title>
        <authorList>
            <person name="Zhao J."/>
            <person name="Wang Q."/>
            <person name="Zhang Y."/>
        </authorList>
    </citation>
    <scope>NUCLEOTIDE SEQUENCE</scope>
</reference>
<dbReference type="GO" id="GO:0003796">
    <property type="term" value="F:lysozyme activity"/>
    <property type="evidence" value="ECO:0007669"/>
    <property type="project" value="UniProtKB-EC"/>
</dbReference>
<keyword evidence="2" id="KW-0081">Bacteriolytic enzyme</keyword>
<keyword evidence="3" id="KW-1015">Disulfide bond</keyword>